<dbReference type="STRING" id="1801756.A3C67_01590"/>
<dbReference type="Proteomes" id="UP000179275">
    <property type="component" value="Unassembled WGS sequence"/>
</dbReference>
<dbReference type="EMBL" id="MFUG01000009">
    <property type="protein sequence ID" value="OGI76118.1"/>
    <property type="molecule type" value="Genomic_DNA"/>
</dbReference>
<evidence type="ECO:0000256" key="3">
    <source>
        <dbReference type="ARBA" id="ARBA00022722"/>
    </source>
</evidence>
<name>A0A1F6W2F6_9BACT</name>
<evidence type="ECO:0000256" key="5">
    <source>
        <dbReference type="ARBA" id="ARBA00022801"/>
    </source>
</evidence>
<evidence type="ECO:0000256" key="1">
    <source>
        <dbReference type="ARBA" id="ARBA00006620"/>
    </source>
</evidence>
<keyword evidence="2" id="KW-1277">Toxin-antitoxin system</keyword>
<evidence type="ECO:0000256" key="4">
    <source>
        <dbReference type="ARBA" id="ARBA00022759"/>
    </source>
</evidence>
<dbReference type="InterPro" id="IPR038570">
    <property type="entry name" value="HicA_sf"/>
</dbReference>
<reference evidence="8 9" key="1">
    <citation type="journal article" date="2016" name="Nat. Commun.">
        <title>Thousands of microbial genomes shed light on interconnected biogeochemical processes in an aquifer system.</title>
        <authorList>
            <person name="Anantharaman K."/>
            <person name="Brown C.T."/>
            <person name="Hug L.A."/>
            <person name="Sharon I."/>
            <person name="Castelle C.J."/>
            <person name="Probst A.J."/>
            <person name="Thomas B.C."/>
            <person name="Singh A."/>
            <person name="Wilkins M.J."/>
            <person name="Karaoz U."/>
            <person name="Brodie E.L."/>
            <person name="Williams K.H."/>
            <person name="Hubbard S.S."/>
            <person name="Banfield J.F."/>
        </authorList>
    </citation>
    <scope>NUCLEOTIDE SEQUENCE [LARGE SCALE GENOMIC DNA]</scope>
</reference>
<dbReference type="Pfam" id="PF07927">
    <property type="entry name" value="HicA_toxin"/>
    <property type="match status" value="1"/>
</dbReference>
<comment type="caution">
    <text evidence="8">The sequence shown here is derived from an EMBL/GenBank/DDBJ whole genome shotgun (WGS) entry which is preliminary data.</text>
</comment>
<dbReference type="SUPFAM" id="SSF54786">
    <property type="entry name" value="YcfA/nrd intein domain"/>
    <property type="match status" value="1"/>
</dbReference>
<dbReference type="Gene3D" id="3.30.920.30">
    <property type="entry name" value="Hypothetical protein"/>
    <property type="match status" value="1"/>
</dbReference>
<keyword evidence="4" id="KW-0255">Endonuclease</keyword>
<dbReference type="GO" id="GO:0003729">
    <property type="term" value="F:mRNA binding"/>
    <property type="evidence" value="ECO:0007669"/>
    <property type="project" value="InterPro"/>
</dbReference>
<proteinExistence type="inferred from homology"/>
<dbReference type="InterPro" id="IPR012933">
    <property type="entry name" value="HicA_mRNA_interferase"/>
</dbReference>
<dbReference type="AlphaFoldDB" id="A0A1F6W2F6"/>
<evidence type="ECO:0000313" key="8">
    <source>
        <dbReference type="EMBL" id="OGI76118.1"/>
    </source>
</evidence>
<evidence type="ECO:0000256" key="6">
    <source>
        <dbReference type="ARBA" id="ARBA00022884"/>
    </source>
</evidence>
<evidence type="ECO:0008006" key="10">
    <source>
        <dbReference type="Google" id="ProtNLM"/>
    </source>
</evidence>
<evidence type="ECO:0000313" key="9">
    <source>
        <dbReference type="Proteomes" id="UP000179275"/>
    </source>
</evidence>
<keyword evidence="5" id="KW-0378">Hydrolase</keyword>
<dbReference type="GO" id="GO:0004519">
    <property type="term" value="F:endonuclease activity"/>
    <property type="evidence" value="ECO:0007669"/>
    <property type="project" value="UniProtKB-KW"/>
</dbReference>
<sequence>MPRIASIHWKEFEKFLFKIGCEFKREKGDHRVYWKQGIKRPIVIPRDTSLPAFIILNNLRVLGISREEYLKIVS</sequence>
<protein>
    <recommendedName>
        <fullName evidence="10">Addiction module toxin, HicA family</fullName>
    </recommendedName>
</protein>
<gene>
    <name evidence="8" type="ORF">A3C67_01590</name>
</gene>
<organism evidence="8 9">
    <name type="scientific">Candidatus Nomurabacteria bacterium RIFCSPHIGHO2_02_FULL_42_19</name>
    <dbReference type="NCBI Taxonomy" id="1801756"/>
    <lineage>
        <taxon>Bacteria</taxon>
        <taxon>Candidatus Nomuraibacteriota</taxon>
    </lineage>
</organism>
<evidence type="ECO:0000256" key="2">
    <source>
        <dbReference type="ARBA" id="ARBA00022649"/>
    </source>
</evidence>
<evidence type="ECO:0000256" key="7">
    <source>
        <dbReference type="ARBA" id="ARBA00023016"/>
    </source>
</evidence>
<comment type="similarity">
    <text evidence="1">Belongs to the HicA mRNA interferase family.</text>
</comment>
<keyword evidence="7" id="KW-0346">Stress response</keyword>
<keyword evidence="6" id="KW-0694">RNA-binding</keyword>
<accession>A0A1F6W2F6</accession>
<dbReference type="GO" id="GO:0016787">
    <property type="term" value="F:hydrolase activity"/>
    <property type="evidence" value="ECO:0007669"/>
    <property type="project" value="UniProtKB-KW"/>
</dbReference>
<keyword evidence="3" id="KW-0540">Nuclease</keyword>